<dbReference type="AlphaFoldDB" id="A0A6C7EDZ1"/>
<feature type="region of interest" description="Disordered" evidence="15">
    <location>
        <begin position="880"/>
        <end position="923"/>
    </location>
</feature>
<evidence type="ECO:0000313" key="19">
    <source>
        <dbReference type="Proteomes" id="UP000011863"/>
    </source>
</evidence>
<comment type="catalytic activity">
    <reaction evidence="11">
        <text>Couples ATP hydrolysis with the unwinding of duplex DNA by translocating in the 3'-5' direction.</text>
        <dbReference type="EC" id="5.6.2.4"/>
    </reaction>
</comment>
<dbReference type="EMBL" id="AP012057">
    <property type="protein sequence ID" value="BAN02196.1"/>
    <property type="molecule type" value="Genomic_DNA"/>
</dbReference>
<dbReference type="OrthoDB" id="9810135at2"/>
<dbReference type="CDD" id="cd17932">
    <property type="entry name" value="DEXQc_UvrD"/>
    <property type="match status" value="1"/>
</dbReference>
<dbReference type="PANTHER" id="PTHR11070:SF23">
    <property type="entry name" value="RECBCD ENZYME SUBUNIT RECB"/>
    <property type="match status" value="1"/>
</dbReference>
<keyword evidence="19" id="KW-1185">Reference proteome</keyword>
<name>A0A6C7EDZ1_ILUCY</name>
<dbReference type="SUPFAM" id="SSF52980">
    <property type="entry name" value="Restriction endonuclease-like"/>
    <property type="match status" value="1"/>
</dbReference>
<gene>
    <name evidence="18" type="ORF">YM304_18820</name>
</gene>
<comment type="catalytic activity">
    <reaction evidence="13">
        <text>ATP + H2O = ADP + phosphate + H(+)</text>
        <dbReference type="Rhea" id="RHEA:13065"/>
        <dbReference type="ChEBI" id="CHEBI:15377"/>
        <dbReference type="ChEBI" id="CHEBI:15378"/>
        <dbReference type="ChEBI" id="CHEBI:30616"/>
        <dbReference type="ChEBI" id="CHEBI:43474"/>
        <dbReference type="ChEBI" id="CHEBI:456216"/>
        <dbReference type="EC" id="5.6.2.4"/>
    </reaction>
</comment>
<feature type="domain" description="UvrD-like helicase C-terminal" evidence="17">
    <location>
        <begin position="461"/>
        <end position="766"/>
    </location>
</feature>
<evidence type="ECO:0000256" key="9">
    <source>
        <dbReference type="ARBA" id="ARBA00023204"/>
    </source>
</evidence>
<dbReference type="InterPro" id="IPR027417">
    <property type="entry name" value="P-loop_NTPase"/>
</dbReference>
<feature type="region of interest" description="Disordered" evidence="15">
    <location>
        <begin position="1155"/>
        <end position="1205"/>
    </location>
</feature>
<keyword evidence="4 14" id="KW-0378">Hydrolase</keyword>
<dbReference type="Gene3D" id="3.90.320.10">
    <property type="match status" value="1"/>
</dbReference>
<dbReference type="GO" id="GO:0009338">
    <property type="term" value="C:exodeoxyribonuclease V complex"/>
    <property type="evidence" value="ECO:0007669"/>
    <property type="project" value="TreeGrafter"/>
</dbReference>
<dbReference type="InterPro" id="IPR011604">
    <property type="entry name" value="PDDEXK-like_dom_sf"/>
</dbReference>
<dbReference type="Gene3D" id="1.10.486.10">
    <property type="entry name" value="PCRA, domain 4"/>
    <property type="match status" value="1"/>
</dbReference>
<keyword evidence="6" id="KW-0269">Exonuclease</keyword>
<dbReference type="KEGG" id="aym:YM304_18820"/>
<keyword evidence="5 14" id="KW-0347">Helicase</keyword>
<evidence type="ECO:0000256" key="6">
    <source>
        <dbReference type="ARBA" id="ARBA00022839"/>
    </source>
</evidence>
<dbReference type="InterPro" id="IPR038726">
    <property type="entry name" value="PDDEXK_AddAB-type"/>
</dbReference>
<feature type="domain" description="UvrD-like helicase ATP-binding" evidence="16">
    <location>
        <begin position="6"/>
        <end position="460"/>
    </location>
</feature>
<evidence type="ECO:0000256" key="8">
    <source>
        <dbReference type="ARBA" id="ARBA00023125"/>
    </source>
</evidence>
<dbReference type="GO" id="GO:0003677">
    <property type="term" value="F:DNA binding"/>
    <property type="evidence" value="ECO:0007669"/>
    <property type="project" value="UniProtKB-KW"/>
</dbReference>
<keyword evidence="3" id="KW-0227">DNA damage</keyword>
<keyword evidence="10" id="KW-0413">Isomerase</keyword>
<evidence type="ECO:0000256" key="1">
    <source>
        <dbReference type="ARBA" id="ARBA00022722"/>
    </source>
</evidence>
<dbReference type="SUPFAM" id="SSF52540">
    <property type="entry name" value="P-loop containing nucleoside triphosphate hydrolases"/>
    <property type="match status" value="1"/>
</dbReference>
<evidence type="ECO:0000256" key="12">
    <source>
        <dbReference type="ARBA" id="ARBA00034808"/>
    </source>
</evidence>
<dbReference type="GO" id="GO:0005829">
    <property type="term" value="C:cytosol"/>
    <property type="evidence" value="ECO:0007669"/>
    <property type="project" value="TreeGrafter"/>
</dbReference>
<accession>A0A6C7EDZ1</accession>
<dbReference type="Gene3D" id="3.40.50.300">
    <property type="entry name" value="P-loop containing nucleotide triphosphate hydrolases"/>
    <property type="match status" value="4"/>
</dbReference>
<evidence type="ECO:0000256" key="13">
    <source>
        <dbReference type="ARBA" id="ARBA00048988"/>
    </source>
</evidence>
<evidence type="ECO:0000256" key="2">
    <source>
        <dbReference type="ARBA" id="ARBA00022741"/>
    </source>
</evidence>
<sequence>MSNVLSDQPARDLISSTGLDQTLFVEAGAGTGKTTQLVDRIVRTVLEREVPLSEIAAITFTEAAASELQARIRVQFERAADTDDPVVRSRAMQAIADADLAAISTVHGFASRILGEFAVAAGLPPRVSVLDEVASQLAHEERWGRFVDMLDAEPSYDELLYRAALIDVPLTPRFAGQASFKDVAANFAQNWDRLGELIDETPAPLGPIDFGPFDRAVATLAAAPADCTDTTDLLYAHLQAVLPEMQAAVAVADPHRKLRRLQALYRAGAYRRGASRAAWGRGKGGAKGKWSTDVKEVKGLIDEVNDALAAVLDQVSHDVLDRLMRLVAREVHHAAQERRSNGGLEFHDLLVLARQVLRDNAEVRRALHARYRHVLLDEFQDTDPIQIELASLIAATPADEQPARWQEHAVDGGRLFFVGDPKQSIYRFRRADIELFLEARDAYGEAGNGAVRLDTNFRTVPPIIDWVNGLFSDAMAEEVPGAQPKYEPLHAGRSFDSDADHRPVVLGGEHPDPKVKAGELRTTEAADVAGIVAHIESSPGDWPVFDEHDRTWRPARLSDVTILIPTRTSLTYLREALDERSLPYRLATGTLVYDTQEVRDALAVLRAIDDPNDTLSLIAALRSPLYGCSDVDLYEYHQAHRRWSLRNDTPDQLGDDHPVVSALAHLRTLWEQRWWITPANMLERVLRERHGFLLGYGTRRPAEVWRRLRFLVDQARSFEESNGGGLRSFLDWAALQSSDGSRVHEPMLPETDDDAVQIITIHGSKGLEFPITILSGMTTAAAGRRNGVSVLWGASGPPEVKLRAGVATAEHSTRADIEEEMDDHEKLRLLYVAATRARDHLIVSGHHKASNNEQASFATRMAMFGATHPELCRTVDLTGLDGAGRQRDEPGDRTASTETTSPTGATTTSDAAAGSAAGADPTAALTERQRWIDERAALVAPFDRPRTLSATAIARSVDATVADTDDDTVEPSPGEGPAVVRKKGRAGSAIGSAVHATLEFVDFHTRAELAALTTRQCELHAIPDAIDVVLALVTSALDSDAVELARAHRSYRELYVAAPLGDVMVEGYIDLLVETPDGLVIVDYKSDSASSPREIDEKLAAYELQGAAYAVALEASTGLDVAECRFVFCKSNGAIERSVDDLAGAKQRVRDAVAAGIDPSRPAPTASSEPMSPAVEPASIDEVPPPTDADAPPLDEPGQASLFDI</sequence>
<dbReference type="PROSITE" id="PS51217">
    <property type="entry name" value="UVRD_HELICASE_CTER"/>
    <property type="match status" value="1"/>
</dbReference>
<dbReference type="GO" id="GO:0016887">
    <property type="term" value="F:ATP hydrolysis activity"/>
    <property type="evidence" value="ECO:0007669"/>
    <property type="project" value="RHEA"/>
</dbReference>
<evidence type="ECO:0000256" key="7">
    <source>
        <dbReference type="ARBA" id="ARBA00022840"/>
    </source>
</evidence>
<dbReference type="EC" id="5.6.2.4" evidence="12"/>
<evidence type="ECO:0000256" key="5">
    <source>
        <dbReference type="ARBA" id="ARBA00022806"/>
    </source>
</evidence>
<keyword evidence="7 14" id="KW-0067">ATP-binding</keyword>
<proteinExistence type="predicted"/>
<protein>
    <recommendedName>
        <fullName evidence="12">DNA 3'-5' helicase</fullName>
        <ecNumber evidence="12">5.6.2.4</ecNumber>
    </recommendedName>
</protein>
<dbReference type="Proteomes" id="UP000011863">
    <property type="component" value="Chromosome"/>
</dbReference>
<keyword evidence="1" id="KW-0540">Nuclease</keyword>
<dbReference type="Pfam" id="PF12705">
    <property type="entry name" value="PDDEXK_1"/>
    <property type="match status" value="1"/>
</dbReference>
<dbReference type="Pfam" id="PF13361">
    <property type="entry name" value="UvrD_C"/>
    <property type="match status" value="2"/>
</dbReference>
<keyword evidence="2 14" id="KW-0547">Nucleotide-binding</keyword>
<keyword evidence="8" id="KW-0238">DNA-binding</keyword>
<dbReference type="Pfam" id="PF00580">
    <property type="entry name" value="UvrD-helicase"/>
    <property type="match status" value="1"/>
</dbReference>
<evidence type="ECO:0000256" key="15">
    <source>
        <dbReference type="SAM" id="MobiDB-lite"/>
    </source>
</evidence>
<dbReference type="PROSITE" id="PS51198">
    <property type="entry name" value="UVRD_HELICASE_ATP_BIND"/>
    <property type="match status" value="1"/>
</dbReference>
<evidence type="ECO:0000313" key="18">
    <source>
        <dbReference type="EMBL" id="BAN02196.1"/>
    </source>
</evidence>
<dbReference type="RefSeq" id="WP_015441443.1">
    <property type="nucleotide sequence ID" value="NC_020520.1"/>
</dbReference>
<dbReference type="GO" id="GO:0043138">
    <property type="term" value="F:3'-5' DNA helicase activity"/>
    <property type="evidence" value="ECO:0007669"/>
    <property type="project" value="UniProtKB-EC"/>
</dbReference>
<dbReference type="InterPro" id="IPR014016">
    <property type="entry name" value="UvrD-like_ATP-bd"/>
</dbReference>
<dbReference type="GO" id="GO:0005524">
    <property type="term" value="F:ATP binding"/>
    <property type="evidence" value="ECO:0007669"/>
    <property type="project" value="UniProtKB-UniRule"/>
</dbReference>
<dbReference type="InterPro" id="IPR014017">
    <property type="entry name" value="DNA_helicase_UvrD-like_C"/>
</dbReference>
<dbReference type="GO" id="GO:0000725">
    <property type="term" value="P:recombinational repair"/>
    <property type="evidence" value="ECO:0007669"/>
    <property type="project" value="TreeGrafter"/>
</dbReference>
<evidence type="ECO:0000259" key="17">
    <source>
        <dbReference type="PROSITE" id="PS51217"/>
    </source>
</evidence>
<feature type="compositionally biased region" description="Low complexity" evidence="15">
    <location>
        <begin position="894"/>
        <end position="923"/>
    </location>
</feature>
<dbReference type="GO" id="GO:0004527">
    <property type="term" value="F:exonuclease activity"/>
    <property type="evidence" value="ECO:0007669"/>
    <property type="project" value="UniProtKB-KW"/>
</dbReference>
<dbReference type="InterPro" id="IPR000212">
    <property type="entry name" value="DNA_helicase_UvrD/REP"/>
</dbReference>
<evidence type="ECO:0000256" key="4">
    <source>
        <dbReference type="ARBA" id="ARBA00022801"/>
    </source>
</evidence>
<evidence type="ECO:0000256" key="11">
    <source>
        <dbReference type="ARBA" id="ARBA00034617"/>
    </source>
</evidence>
<evidence type="ECO:0000259" key="16">
    <source>
        <dbReference type="PROSITE" id="PS51198"/>
    </source>
</evidence>
<evidence type="ECO:0000256" key="10">
    <source>
        <dbReference type="ARBA" id="ARBA00023235"/>
    </source>
</evidence>
<feature type="binding site" evidence="14">
    <location>
        <begin position="27"/>
        <end position="34"/>
    </location>
    <ligand>
        <name>ATP</name>
        <dbReference type="ChEBI" id="CHEBI:30616"/>
    </ligand>
</feature>
<keyword evidence="9" id="KW-0234">DNA repair</keyword>
<evidence type="ECO:0000256" key="14">
    <source>
        <dbReference type="PROSITE-ProRule" id="PRU00560"/>
    </source>
</evidence>
<dbReference type="InterPro" id="IPR011335">
    <property type="entry name" value="Restrct_endonuc-II-like"/>
</dbReference>
<reference evidence="18 19" key="1">
    <citation type="journal article" date="2013" name="Int. J. Syst. Evol. Microbiol.">
        <title>Ilumatobacter nonamiense sp. nov. and Ilumatobacter coccineum sp. nov., isolated from seashore sand.</title>
        <authorList>
            <person name="Matsumoto A."/>
            <person name="Kasai H."/>
            <person name="Matsuo Y."/>
            <person name="Shizuri Y."/>
            <person name="Ichikawa N."/>
            <person name="Fujita N."/>
            <person name="Omura S."/>
            <person name="Takahashi Y."/>
        </authorList>
    </citation>
    <scope>NUCLEOTIDE SEQUENCE [LARGE SCALE GENOMIC DNA]</scope>
    <source>
        <strain evidence="19">NBRC 103263 / KCTC 29153 / YM16-304</strain>
    </source>
</reference>
<organism evidence="18 19">
    <name type="scientific">Ilumatobacter coccineus (strain NBRC 103263 / KCTC 29153 / YM16-304)</name>
    <dbReference type="NCBI Taxonomy" id="1313172"/>
    <lineage>
        <taxon>Bacteria</taxon>
        <taxon>Bacillati</taxon>
        <taxon>Actinomycetota</taxon>
        <taxon>Acidimicrobiia</taxon>
        <taxon>Acidimicrobiales</taxon>
        <taxon>Ilumatobacteraceae</taxon>
        <taxon>Ilumatobacter</taxon>
    </lineage>
</organism>
<evidence type="ECO:0000256" key="3">
    <source>
        <dbReference type="ARBA" id="ARBA00022763"/>
    </source>
</evidence>
<dbReference type="PANTHER" id="PTHR11070">
    <property type="entry name" value="UVRD / RECB / PCRA DNA HELICASE FAMILY MEMBER"/>
    <property type="match status" value="1"/>
</dbReference>